<evidence type="ECO:0000256" key="2">
    <source>
        <dbReference type="ARBA" id="ARBA00005947"/>
    </source>
</evidence>
<sequence length="357" mass="38979">MFIQEQLMKTFFHPEQLLHHPRSYYSRGQMRTPQEVPERARNLLLAAQTLGFDIQQPADYGLDPLLAVHGGDYLAFLQEAHQRWKEIPEDWGDEVMSNIFVREPNALRGILAQAARYLADGSCPIGELTWRSAYWSAQSAIAAAGDILDGAPAAYALCRPPGHHARFDAAGGFCYINNAAVAAQALRQGFQRVAVLDADMHHGQGIQEIFYDRDDVLYVSIHGDPTNFYPGVAGFAEEKGGGAGEGYNLNLPMPHGASEAVFFEKLEQALAAVKDFSADVLVLSLGFDIYELDPQSKVAVTREGFARLGARIRALGLPCVIVQEGGYHLETLDSNAQAFFGAPTAWNALSGPSLKGD</sequence>
<dbReference type="SUPFAM" id="SSF52768">
    <property type="entry name" value="Arginase/deacetylase"/>
    <property type="match status" value="1"/>
</dbReference>
<dbReference type="InterPro" id="IPR023801">
    <property type="entry name" value="His_deacetylse_dom"/>
</dbReference>
<accession>A0A3M5U2S9</accession>
<protein>
    <recommendedName>
        <fullName evidence="6">Histone deacetylase domain-containing protein</fullName>
    </recommendedName>
</protein>
<comment type="similarity">
    <text evidence="2">Belongs to the histone deacetylase family.</text>
</comment>
<keyword evidence="3" id="KW-0479">Metal-binding</keyword>
<dbReference type="CDD" id="cd10001">
    <property type="entry name" value="HDAC_classII_APAH"/>
    <property type="match status" value="1"/>
</dbReference>
<dbReference type="PANTHER" id="PTHR10625:SF17">
    <property type="entry name" value="HISTONE DEACETYLASE 8"/>
    <property type="match status" value="1"/>
</dbReference>
<dbReference type="GO" id="GO:0040029">
    <property type="term" value="P:epigenetic regulation of gene expression"/>
    <property type="evidence" value="ECO:0007669"/>
    <property type="project" value="TreeGrafter"/>
</dbReference>
<feature type="domain" description="Histone deacetylase" evidence="6">
    <location>
        <begin position="37"/>
        <end position="340"/>
    </location>
</feature>
<evidence type="ECO:0000256" key="4">
    <source>
        <dbReference type="ARBA" id="ARBA00022801"/>
    </source>
</evidence>
<organism evidence="7 8">
    <name type="scientific">Pseudomonas syringae pv. avii</name>
    <dbReference type="NCBI Taxonomy" id="663959"/>
    <lineage>
        <taxon>Bacteria</taxon>
        <taxon>Pseudomonadati</taxon>
        <taxon>Pseudomonadota</taxon>
        <taxon>Gammaproteobacteria</taxon>
        <taxon>Pseudomonadales</taxon>
        <taxon>Pseudomonadaceae</taxon>
        <taxon>Pseudomonas</taxon>
        <taxon>Pseudomonas syringae</taxon>
    </lineage>
</organism>
<dbReference type="GO" id="GO:0046872">
    <property type="term" value="F:metal ion binding"/>
    <property type="evidence" value="ECO:0007669"/>
    <property type="project" value="UniProtKB-KW"/>
</dbReference>
<keyword evidence="5" id="KW-0862">Zinc</keyword>
<evidence type="ECO:0000259" key="6">
    <source>
        <dbReference type="Pfam" id="PF00850"/>
    </source>
</evidence>
<dbReference type="Gene3D" id="3.40.800.20">
    <property type="entry name" value="Histone deacetylase domain"/>
    <property type="match status" value="1"/>
</dbReference>
<dbReference type="InterPro" id="IPR000286">
    <property type="entry name" value="HDACs"/>
</dbReference>
<dbReference type="GO" id="GO:0004407">
    <property type="term" value="F:histone deacetylase activity"/>
    <property type="evidence" value="ECO:0007669"/>
    <property type="project" value="TreeGrafter"/>
</dbReference>
<keyword evidence="4" id="KW-0378">Hydrolase</keyword>
<dbReference type="PANTHER" id="PTHR10625">
    <property type="entry name" value="HISTONE DEACETYLASE HDAC1-RELATED"/>
    <property type="match status" value="1"/>
</dbReference>
<name>A0A3M5U2S9_PSESX</name>
<dbReference type="PRINTS" id="PR01270">
    <property type="entry name" value="HDASUPER"/>
</dbReference>
<comment type="cofactor">
    <cofactor evidence="1">
        <name>Zn(2+)</name>
        <dbReference type="ChEBI" id="CHEBI:29105"/>
    </cofactor>
</comment>
<dbReference type="Pfam" id="PF00850">
    <property type="entry name" value="Hist_deacetyl"/>
    <property type="match status" value="1"/>
</dbReference>
<dbReference type="InterPro" id="IPR023696">
    <property type="entry name" value="Ureohydrolase_dom_sf"/>
</dbReference>
<evidence type="ECO:0000313" key="8">
    <source>
        <dbReference type="Proteomes" id="UP000280395"/>
    </source>
</evidence>
<evidence type="ECO:0000256" key="1">
    <source>
        <dbReference type="ARBA" id="ARBA00001947"/>
    </source>
</evidence>
<evidence type="ECO:0000256" key="3">
    <source>
        <dbReference type="ARBA" id="ARBA00022723"/>
    </source>
</evidence>
<reference evidence="7 8" key="1">
    <citation type="submission" date="2018-08" db="EMBL/GenBank/DDBJ databases">
        <title>Recombination of ecologically and evolutionarily significant loci maintains genetic cohesion in the Pseudomonas syringae species complex.</title>
        <authorList>
            <person name="Dillon M."/>
            <person name="Thakur S."/>
            <person name="Almeida R.N.D."/>
            <person name="Weir B.S."/>
            <person name="Guttman D.S."/>
        </authorList>
    </citation>
    <scope>NUCLEOTIDE SEQUENCE [LARGE SCALE GENOMIC DNA]</scope>
    <source>
        <strain evidence="7 8">ICMP 14479</strain>
    </source>
</reference>
<proteinExistence type="inferred from homology"/>
<dbReference type="Proteomes" id="UP000280395">
    <property type="component" value="Unassembled WGS sequence"/>
</dbReference>
<comment type="caution">
    <text evidence="7">The sequence shown here is derived from an EMBL/GenBank/DDBJ whole genome shotgun (WGS) entry which is preliminary data.</text>
</comment>
<dbReference type="EMBL" id="RBUA01001600">
    <property type="protein sequence ID" value="RMU39923.1"/>
    <property type="molecule type" value="Genomic_DNA"/>
</dbReference>
<evidence type="ECO:0000256" key="5">
    <source>
        <dbReference type="ARBA" id="ARBA00022833"/>
    </source>
</evidence>
<dbReference type="GO" id="GO:0016787">
    <property type="term" value="F:hydrolase activity"/>
    <property type="evidence" value="ECO:0007669"/>
    <property type="project" value="UniProtKB-KW"/>
</dbReference>
<dbReference type="InterPro" id="IPR037138">
    <property type="entry name" value="His_deacetylse_dom_sf"/>
</dbReference>
<evidence type="ECO:0000313" key="7">
    <source>
        <dbReference type="EMBL" id="RMU39923.1"/>
    </source>
</evidence>
<dbReference type="AlphaFoldDB" id="A0A3M5U2S9"/>
<gene>
    <name evidence="7" type="ORF">ALP29_00463</name>
</gene>